<keyword evidence="5" id="KW-1185">Reference proteome</keyword>
<reference evidence="5" key="1">
    <citation type="submission" date="2018-03" db="EMBL/GenBank/DDBJ databases">
        <title>Gramella fulva sp. nov., isolated from a dry surface of tidal flat.</title>
        <authorList>
            <person name="Hwang S.H."/>
            <person name="Hwang W.M."/>
            <person name="Kang K."/>
            <person name="Ahn T.-Y."/>
        </authorList>
    </citation>
    <scope>NUCLEOTIDE SEQUENCE [LARGE SCALE GENOMIC DNA]</scope>
    <source>
        <strain evidence="5">SH35</strain>
    </source>
</reference>
<dbReference type="Pfam" id="PF13649">
    <property type="entry name" value="Methyltransf_25"/>
    <property type="match status" value="1"/>
</dbReference>
<dbReference type="KEGG" id="grs:C7S20_12430"/>
<evidence type="ECO:0000313" key="5">
    <source>
        <dbReference type="Proteomes" id="UP000241507"/>
    </source>
</evidence>
<organism evidence="4 5">
    <name type="scientific">Christiangramia fulva</name>
    <dbReference type="NCBI Taxonomy" id="2126553"/>
    <lineage>
        <taxon>Bacteria</taxon>
        <taxon>Pseudomonadati</taxon>
        <taxon>Bacteroidota</taxon>
        <taxon>Flavobacteriia</taxon>
        <taxon>Flavobacteriales</taxon>
        <taxon>Flavobacteriaceae</taxon>
        <taxon>Christiangramia</taxon>
    </lineage>
</organism>
<dbReference type="PANTHER" id="PTHR43861:SF1">
    <property type="entry name" value="TRANS-ACONITATE 2-METHYLTRANSFERASE"/>
    <property type="match status" value="1"/>
</dbReference>
<evidence type="ECO:0000313" key="4">
    <source>
        <dbReference type="EMBL" id="AVR45995.1"/>
    </source>
</evidence>
<dbReference type="GO" id="GO:0032259">
    <property type="term" value="P:methylation"/>
    <property type="evidence" value="ECO:0007669"/>
    <property type="project" value="UniProtKB-KW"/>
</dbReference>
<dbReference type="RefSeq" id="WP_107012770.1">
    <property type="nucleotide sequence ID" value="NZ_CP028136.1"/>
</dbReference>
<name>A0A2R3Z6W3_9FLAO</name>
<evidence type="ECO:0000259" key="3">
    <source>
        <dbReference type="Pfam" id="PF13649"/>
    </source>
</evidence>
<keyword evidence="2 4" id="KW-0808">Transferase</keyword>
<dbReference type="InterPro" id="IPR041698">
    <property type="entry name" value="Methyltransf_25"/>
</dbReference>
<feature type="domain" description="Methyltransferase" evidence="3">
    <location>
        <begin position="46"/>
        <end position="138"/>
    </location>
</feature>
<accession>A0A2R3Z6W3</accession>
<dbReference type="OrthoDB" id="9789123at2"/>
<sequence>MKDNFKNAVNIFNKYASSYEEKYMDVSLYENSLEGLLKMLSTEAKVLDLGCGPGNISAFFLRQRPGLEITCVDAAEKMLRIAKKNNPTADCRLMDIREVETLDKKFDAVVCGFCLPYLTRQETEKLLKDISKILNKHGLLYLSTMEDSYSNSGVKKSSSGEDELFIFYYEAEYLKDLLKQNGFKILYEEMIPQPEDQPSSGQDIVLIARQ</sequence>
<protein>
    <submittedName>
        <fullName evidence="4">Class I SAM-dependent methyltransferase</fullName>
    </submittedName>
</protein>
<evidence type="ECO:0000256" key="1">
    <source>
        <dbReference type="ARBA" id="ARBA00022603"/>
    </source>
</evidence>
<dbReference type="PANTHER" id="PTHR43861">
    <property type="entry name" value="TRANS-ACONITATE 2-METHYLTRANSFERASE-RELATED"/>
    <property type="match status" value="1"/>
</dbReference>
<dbReference type="Proteomes" id="UP000241507">
    <property type="component" value="Chromosome"/>
</dbReference>
<dbReference type="EMBL" id="CP028136">
    <property type="protein sequence ID" value="AVR45995.1"/>
    <property type="molecule type" value="Genomic_DNA"/>
</dbReference>
<proteinExistence type="predicted"/>
<gene>
    <name evidence="4" type="ORF">C7S20_12430</name>
</gene>
<dbReference type="Gene3D" id="3.40.50.150">
    <property type="entry name" value="Vaccinia Virus protein VP39"/>
    <property type="match status" value="1"/>
</dbReference>
<dbReference type="CDD" id="cd02440">
    <property type="entry name" value="AdoMet_MTases"/>
    <property type="match status" value="1"/>
</dbReference>
<keyword evidence="1 4" id="KW-0489">Methyltransferase</keyword>
<dbReference type="InterPro" id="IPR029063">
    <property type="entry name" value="SAM-dependent_MTases_sf"/>
</dbReference>
<dbReference type="GO" id="GO:0008168">
    <property type="term" value="F:methyltransferase activity"/>
    <property type="evidence" value="ECO:0007669"/>
    <property type="project" value="UniProtKB-KW"/>
</dbReference>
<dbReference type="SUPFAM" id="SSF53335">
    <property type="entry name" value="S-adenosyl-L-methionine-dependent methyltransferases"/>
    <property type="match status" value="1"/>
</dbReference>
<dbReference type="AlphaFoldDB" id="A0A2R3Z6W3"/>
<evidence type="ECO:0000256" key="2">
    <source>
        <dbReference type="ARBA" id="ARBA00022679"/>
    </source>
</evidence>